<dbReference type="Pfam" id="PF02458">
    <property type="entry name" value="Transferase"/>
    <property type="match status" value="1"/>
</dbReference>
<dbReference type="STRING" id="74649.A0A2P6PZG6"/>
<comment type="similarity">
    <text evidence="1">Belongs to the plant acyltransferase family.</text>
</comment>
<dbReference type="Gramene" id="PRQ27338">
    <property type="protein sequence ID" value="PRQ27338"/>
    <property type="gene ID" value="RchiOBHm_Chr6g0304281"/>
</dbReference>
<evidence type="ECO:0000313" key="4">
    <source>
        <dbReference type="EMBL" id="PRQ27338.1"/>
    </source>
</evidence>
<comment type="caution">
    <text evidence="4">The sequence shown here is derived from an EMBL/GenBank/DDBJ whole genome shotgun (WGS) entry which is preliminary data.</text>
</comment>
<dbReference type="OMA" id="KQGKWVT"/>
<dbReference type="PANTHER" id="PTHR31623">
    <property type="entry name" value="F21J9.9"/>
    <property type="match status" value="1"/>
</dbReference>
<name>A0A2P6PZG6_ROSCH</name>
<dbReference type="EC" id="2.3.1.84" evidence="4"/>
<organism evidence="4 5">
    <name type="scientific">Rosa chinensis</name>
    <name type="common">China rose</name>
    <dbReference type="NCBI Taxonomy" id="74649"/>
    <lineage>
        <taxon>Eukaryota</taxon>
        <taxon>Viridiplantae</taxon>
        <taxon>Streptophyta</taxon>
        <taxon>Embryophyta</taxon>
        <taxon>Tracheophyta</taxon>
        <taxon>Spermatophyta</taxon>
        <taxon>Magnoliopsida</taxon>
        <taxon>eudicotyledons</taxon>
        <taxon>Gunneridae</taxon>
        <taxon>Pentapetalae</taxon>
        <taxon>rosids</taxon>
        <taxon>fabids</taxon>
        <taxon>Rosales</taxon>
        <taxon>Rosaceae</taxon>
        <taxon>Rosoideae</taxon>
        <taxon>Rosoideae incertae sedis</taxon>
        <taxon>Rosa</taxon>
    </lineage>
</organism>
<dbReference type="PANTHER" id="PTHR31623:SF110">
    <property type="entry name" value="VINORINE SYNTHASE-LIKE"/>
    <property type="match status" value="1"/>
</dbReference>
<proteinExistence type="inferred from homology"/>
<evidence type="ECO:0000256" key="1">
    <source>
        <dbReference type="ARBA" id="ARBA00009861"/>
    </source>
</evidence>
<reference evidence="4 5" key="1">
    <citation type="journal article" date="2018" name="Nat. Genet.">
        <title>The Rosa genome provides new insights in the design of modern roses.</title>
        <authorList>
            <person name="Bendahmane M."/>
        </authorList>
    </citation>
    <scope>NUCLEOTIDE SEQUENCE [LARGE SCALE GENOMIC DNA]</scope>
    <source>
        <strain evidence="5">cv. Old Blush</strain>
    </source>
</reference>
<gene>
    <name evidence="4" type="ORF">RchiOBHm_Chr6g0304281</name>
</gene>
<keyword evidence="3 4" id="KW-0012">Acyltransferase</keyword>
<dbReference type="AlphaFoldDB" id="A0A2P6PZG6"/>
<dbReference type="Proteomes" id="UP000238479">
    <property type="component" value="Chromosome 6"/>
</dbReference>
<dbReference type="Gene3D" id="3.30.559.10">
    <property type="entry name" value="Chloramphenicol acetyltransferase-like domain"/>
    <property type="match status" value="2"/>
</dbReference>
<dbReference type="InterPro" id="IPR023213">
    <property type="entry name" value="CAT-like_dom_sf"/>
</dbReference>
<keyword evidence="2 4" id="KW-0808">Transferase</keyword>
<evidence type="ECO:0000256" key="3">
    <source>
        <dbReference type="ARBA" id="ARBA00023315"/>
    </source>
</evidence>
<protein>
    <submittedName>
        <fullName evidence="4">Putative alcohol O-acetyltransferase</fullName>
        <ecNumber evidence="4">2.3.1.84</ecNumber>
    </submittedName>
</protein>
<dbReference type="GO" id="GO:0004026">
    <property type="term" value="F:alcohol O-acetyltransferase activity"/>
    <property type="evidence" value="ECO:0007669"/>
    <property type="project" value="UniProtKB-EC"/>
</dbReference>
<dbReference type="EMBL" id="PDCK01000044">
    <property type="protein sequence ID" value="PRQ27338.1"/>
    <property type="molecule type" value="Genomic_DNA"/>
</dbReference>
<dbReference type="OrthoDB" id="1932220at2759"/>
<keyword evidence="5" id="KW-1185">Reference proteome</keyword>
<sequence length="477" mass="52774">MKVLQVEVFSEEKIKPSFPTPSHLRTFKLSLLDQLIPAPYAPIILFYDPITTIATTKRLDVLKASLSEALTEFYPLAGKLKDDELSVECNDEGAAFIEARVKSFSLHEFLSRPELFDSLLNQFLPGNITHTSSSNFITNIQANVFKCGGIAIGLCISHKLLDGAALCTFLKSWTAIGRRLVSGSSEKAAPPRISPNLFAAASLFPTNGDLWLRDSSLHMWGSLFIKGKESSVTKRFVFDAMAIATLKLNARMVRKKPPTRVEVVSAFLWQCCMAVSKEKHGVQRPSLLTHIVNLRSKLRTAMDDSNSNLEHSTGNLLWMAVARSYIGDVDDDEEEEEQQQNLVLPGLVSELSNALSKIDADFAKEIRGKQGKSLMIDSLEGIMNSDGLDLDYYGFSSWCKFGWYESADFGWGKPAWVSSIGSNSAPHFMNLIILVDTKSGDGIEAWVTLDQRQMALLEGNSNLQKLVSVDPSPLILN</sequence>
<accession>A0A2P6PZG6</accession>
<evidence type="ECO:0000313" key="5">
    <source>
        <dbReference type="Proteomes" id="UP000238479"/>
    </source>
</evidence>
<evidence type="ECO:0000256" key="2">
    <source>
        <dbReference type="ARBA" id="ARBA00022679"/>
    </source>
</evidence>